<dbReference type="GO" id="GO:0019826">
    <property type="term" value="F:oxygen sensor activity"/>
    <property type="evidence" value="ECO:0007669"/>
    <property type="project" value="UniProtKB-ARBA"/>
</dbReference>
<dbReference type="GO" id="GO:0046983">
    <property type="term" value="F:protein dimerization activity"/>
    <property type="evidence" value="ECO:0007669"/>
    <property type="project" value="InterPro"/>
</dbReference>
<dbReference type="InterPro" id="IPR050482">
    <property type="entry name" value="Sensor_HK_TwoCompSys"/>
</dbReference>
<dbReference type="GO" id="GO:0070026">
    <property type="term" value="F:nitric oxide binding"/>
    <property type="evidence" value="ECO:0007669"/>
    <property type="project" value="UniProtKB-ARBA"/>
</dbReference>
<dbReference type="GO" id="GO:0070483">
    <property type="term" value="P:detection of hypoxia"/>
    <property type="evidence" value="ECO:0007669"/>
    <property type="project" value="UniProtKB-ARBA"/>
</dbReference>
<reference evidence="12 13" key="1">
    <citation type="submission" date="2019-02" db="EMBL/GenBank/DDBJ databases">
        <title>Kribbella capetownensis sp. nov. and Kribbella speibonae sp. nov., isolated from soil.</title>
        <authorList>
            <person name="Curtis S.M."/>
            <person name="Norton I."/>
            <person name="Everest G.J."/>
            <person name="Meyers P.R."/>
        </authorList>
    </citation>
    <scope>NUCLEOTIDE SEQUENCE [LARGE SCALE GENOMIC DNA]</scope>
    <source>
        <strain evidence="12 13">NRRL B-24813</strain>
    </source>
</reference>
<dbReference type="InterPro" id="IPR036890">
    <property type="entry name" value="HATPase_C_sf"/>
</dbReference>
<dbReference type="PANTHER" id="PTHR24421:SF56">
    <property type="entry name" value="OXYGEN SENSOR HISTIDINE KINASE RESPONSE REGULATOR DOST"/>
    <property type="match status" value="1"/>
</dbReference>
<evidence type="ECO:0000256" key="5">
    <source>
        <dbReference type="ARBA" id="ARBA00022679"/>
    </source>
</evidence>
<dbReference type="GO" id="GO:0005524">
    <property type="term" value="F:ATP binding"/>
    <property type="evidence" value="ECO:0007669"/>
    <property type="project" value="UniProtKB-ARBA"/>
</dbReference>
<evidence type="ECO:0000256" key="4">
    <source>
        <dbReference type="ARBA" id="ARBA00022553"/>
    </source>
</evidence>
<keyword evidence="9" id="KW-0408">Iron</keyword>
<evidence type="ECO:0000259" key="11">
    <source>
        <dbReference type="SMART" id="SM00065"/>
    </source>
</evidence>
<dbReference type="Gene3D" id="3.30.450.40">
    <property type="match status" value="2"/>
</dbReference>
<dbReference type="InterPro" id="IPR003018">
    <property type="entry name" value="GAF"/>
</dbReference>
<feature type="domain" description="GAF" evidence="11">
    <location>
        <begin position="232"/>
        <end position="382"/>
    </location>
</feature>
<gene>
    <name evidence="12" type="ORF">E0H73_39705</name>
</gene>
<dbReference type="Pfam" id="PF13185">
    <property type="entry name" value="GAF_2"/>
    <property type="match status" value="1"/>
</dbReference>
<comment type="caution">
    <text evidence="12">The sequence shown here is derived from an EMBL/GenBank/DDBJ whole genome shotgun (WGS) entry which is preliminary data.</text>
</comment>
<dbReference type="InterPro" id="IPR011712">
    <property type="entry name" value="Sig_transdc_His_kin_sub3_dim/P"/>
</dbReference>
<dbReference type="CDD" id="cd16917">
    <property type="entry name" value="HATPase_UhpB-NarQ-NarX-like"/>
    <property type="match status" value="1"/>
</dbReference>
<dbReference type="GO" id="GO:0000155">
    <property type="term" value="F:phosphorelay sensor kinase activity"/>
    <property type="evidence" value="ECO:0007669"/>
    <property type="project" value="InterPro"/>
</dbReference>
<dbReference type="Gene3D" id="3.30.565.10">
    <property type="entry name" value="Histidine kinase-like ATPase, C-terminal domain"/>
    <property type="match status" value="1"/>
</dbReference>
<sequence>MPVPEDHSGTSWDRGALGDTGLSRVRLEALLQELVGRVDEIMDTQERLRALLDAVVGIGADLDLNSTLDRIVTAACELVGARYGALGVVRPDGKRLSRFITHGVDDEQIAEIGPYPEGHGILGLLIDHPEPLRLTDLAGHPRSYGFPPNHPPMKSFLGVPIRTRERAYGNLYLTEKSDGSDFTEDDERTVQALAAAAGVVVDNARLYADTERRRRWHEVTAEITQFMLDEFDPQESLDLVARRAREVSASRVGAILLHLDDELVVQALDAPPVIGPYLERRIPVDHPIVADLLDGDHRVVIEDLTQFLKDCGLLSQLPELGGLGRTIIAPLPAGLNHAGGALVVAADQGTALAVTPGTDLLEMFANQTTVALDRAQARRDQAALAVLEDRDRIARDLHDLVIQRLFATGLQLQGMQRTLQPQAQERVARAVQDIDATIADLRSAIFELHHHPGRESLRAGITALVAEYAETLGFRPQLTVTGPVDTAVPAEAWDELLAVLREALSNIVRHAGAGSVAVDISVTGEELLLRVADDGGGIGAADRDSGLRTFRERAAGLRGSVRLGSNEPHGTVLELRAPI</sequence>
<name>A0A4R0K543_9ACTN</name>
<dbReference type="PANTHER" id="PTHR24421">
    <property type="entry name" value="NITRATE/NITRITE SENSOR PROTEIN NARX-RELATED"/>
    <property type="match status" value="1"/>
</dbReference>
<accession>A0A4R0K543</accession>
<keyword evidence="4" id="KW-0597">Phosphoprotein</keyword>
<proteinExistence type="predicted"/>
<dbReference type="SUPFAM" id="SSF55874">
    <property type="entry name" value="ATPase domain of HSP90 chaperone/DNA topoisomerase II/histidine kinase"/>
    <property type="match status" value="1"/>
</dbReference>
<evidence type="ECO:0000256" key="10">
    <source>
        <dbReference type="ARBA" id="ARBA00023012"/>
    </source>
</evidence>
<keyword evidence="13" id="KW-1185">Reference proteome</keyword>
<dbReference type="GO" id="GO:0019825">
    <property type="term" value="F:oxygen binding"/>
    <property type="evidence" value="ECO:0007669"/>
    <property type="project" value="UniProtKB-ARBA"/>
</dbReference>
<evidence type="ECO:0000256" key="6">
    <source>
        <dbReference type="ARBA" id="ARBA00022723"/>
    </source>
</evidence>
<evidence type="ECO:0000256" key="7">
    <source>
        <dbReference type="ARBA" id="ARBA00022777"/>
    </source>
</evidence>
<dbReference type="Proteomes" id="UP000291144">
    <property type="component" value="Unassembled WGS sequence"/>
</dbReference>
<dbReference type="GO" id="GO:0070025">
    <property type="term" value="F:carbon monoxide binding"/>
    <property type="evidence" value="ECO:0007669"/>
    <property type="project" value="UniProtKB-ARBA"/>
</dbReference>
<dbReference type="GO" id="GO:0020037">
    <property type="term" value="F:heme binding"/>
    <property type="evidence" value="ECO:0007669"/>
    <property type="project" value="UniProtKB-ARBA"/>
</dbReference>
<evidence type="ECO:0000313" key="13">
    <source>
        <dbReference type="Proteomes" id="UP000291144"/>
    </source>
</evidence>
<comment type="cofactor">
    <cofactor evidence="2">
        <name>heme</name>
        <dbReference type="ChEBI" id="CHEBI:30413"/>
    </cofactor>
</comment>
<dbReference type="GO" id="GO:0016020">
    <property type="term" value="C:membrane"/>
    <property type="evidence" value="ECO:0007669"/>
    <property type="project" value="InterPro"/>
</dbReference>
<keyword evidence="8" id="KW-0460">Magnesium</keyword>
<comment type="cofactor">
    <cofactor evidence="1">
        <name>Mg(2+)</name>
        <dbReference type="ChEBI" id="CHEBI:18420"/>
    </cofactor>
</comment>
<keyword evidence="5" id="KW-0808">Transferase</keyword>
<dbReference type="RefSeq" id="WP_131365457.1">
    <property type="nucleotide sequence ID" value="NZ_SJKB01000020.1"/>
</dbReference>
<evidence type="ECO:0000256" key="1">
    <source>
        <dbReference type="ARBA" id="ARBA00001946"/>
    </source>
</evidence>
<organism evidence="12 13">
    <name type="scientific">Kribbella pittospori</name>
    <dbReference type="NCBI Taxonomy" id="722689"/>
    <lineage>
        <taxon>Bacteria</taxon>
        <taxon>Bacillati</taxon>
        <taxon>Actinomycetota</taxon>
        <taxon>Actinomycetes</taxon>
        <taxon>Propionibacteriales</taxon>
        <taxon>Kribbellaceae</taxon>
        <taxon>Kribbella</taxon>
    </lineage>
</organism>
<dbReference type="InterPro" id="IPR003594">
    <property type="entry name" value="HATPase_dom"/>
</dbReference>
<dbReference type="AlphaFoldDB" id="A0A4R0K543"/>
<feature type="domain" description="GAF" evidence="11">
    <location>
        <begin position="63"/>
        <end position="211"/>
    </location>
</feature>
<keyword evidence="7 12" id="KW-0418">Kinase</keyword>
<keyword evidence="3" id="KW-0963">Cytoplasm</keyword>
<dbReference type="OrthoDB" id="5241249at2"/>
<dbReference type="Gene3D" id="1.20.5.1930">
    <property type="match status" value="1"/>
</dbReference>
<evidence type="ECO:0000313" key="12">
    <source>
        <dbReference type="EMBL" id="TCC54277.1"/>
    </source>
</evidence>
<dbReference type="GO" id="GO:0000287">
    <property type="term" value="F:magnesium ion binding"/>
    <property type="evidence" value="ECO:0007669"/>
    <property type="project" value="UniProtKB-ARBA"/>
</dbReference>
<dbReference type="InterPro" id="IPR029016">
    <property type="entry name" value="GAF-like_dom_sf"/>
</dbReference>
<keyword evidence="10" id="KW-0902">Two-component regulatory system</keyword>
<evidence type="ECO:0000256" key="8">
    <source>
        <dbReference type="ARBA" id="ARBA00022842"/>
    </source>
</evidence>
<dbReference type="Pfam" id="PF07730">
    <property type="entry name" value="HisKA_3"/>
    <property type="match status" value="1"/>
</dbReference>
<dbReference type="Pfam" id="PF02518">
    <property type="entry name" value="HATPase_c"/>
    <property type="match status" value="1"/>
</dbReference>
<dbReference type="EMBL" id="SJKB01000020">
    <property type="protein sequence ID" value="TCC54277.1"/>
    <property type="molecule type" value="Genomic_DNA"/>
</dbReference>
<evidence type="ECO:0000256" key="2">
    <source>
        <dbReference type="ARBA" id="ARBA00001971"/>
    </source>
</evidence>
<dbReference type="FunFam" id="3.30.450.40:FF:000052">
    <property type="entry name" value="Oxygen sensor histidine kinase response regulator DevS/DosS"/>
    <property type="match status" value="1"/>
</dbReference>
<evidence type="ECO:0000256" key="9">
    <source>
        <dbReference type="ARBA" id="ARBA00023004"/>
    </source>
</evidence>
<keyword evidence="6" id="KW-0479">Metal-binding</keyword>
<dbReference type="SUPFAM" id="SSF55781">
    <property type="entry name" value="GAF domain-like"/>
    <property type="match status" value="2"/>
</dbReference>
<dbReference type="SMART" id="SM00065">
    <property type="entry name" value="GAF"/>
    <property type="match status" value="2"/>
</dbReference>
<evidence type="ECO:0000256" key="3">
    <source>
        <dbReference type="ARBA" id="ARBA00022490"/>
    </source>
</evidence>
<protein>
    <submittedName>
        <fullName evidence="12">GAF domain-containing sensor histidine kinase</fullName>
    </submittedName>
</protein>